<evidence type="ECO:0000256" key="5">
    <source>
        <dbReference type="ARBA" id="ARBA00022882"/>
    </source>
</evidence>
<keyword evidence="5" id="KW-0851">Voltage-gated channel</keyword>
<evidence type="ECO:0000313" key="11">
    <source>
        <dbReference type="EMBL" id="KAJ6641559.1"/>
    </source>
</evidence>
<dbReference type="CDD" id="cd00038">
    <property type="entry name" value="CAP_ED"/>
    <property type="match status" value="1"/>
</dbReference>
<dbReference type="Proteomes" id="UP001151699">
    <property type="component" value="Chromosome B"/>
</dbReference>
<feature type="region of interest" description="Disordered" evidence="8">
    <location>
        <begin position="420"/>
        <end position="448"/>
    </location>
</feature>
<reference evidence="11" key="1">
    <citation type="submission" date="2022-07" db="EMBL/GenBank/DDBJ databases">
        <authorList>
            <person name="Trinca V."/>
            <person name="Uliana J.V.C."/>
            <person name="Torres T.T."/>
            <person name="Ward R.J."/>
            <person name="Monesi N."/>
        </authorList>
    </citation>
    <scope>NUCLEOTIDE SEQUENCE</scope>
    <source>
        <strain evidence="11">HSMRA1968</strain>
        <tissue evidence="11">Whole embryos</tissue>
    </source>
</reference>
<feature type="compositionally biased region" description="Basic and acidic residues" evidence="8">
    <location>
        <begin position="621"/>
        <end position="630"/>
    </location>
</feature>
<dbReference type="EMBL" id="WJQU01000002">
    <property type="protein sequence ID" value="KAJ6641559.1"/>
    <property type="molecule type" value="Genomic_DNA"/>
</dbReference>
<dbReference type="Gene3D" id="1.10.287.70">
    <property type="match status" value="1"/>
</dbReference>
<feature type="compositionally biased region" description="Acidic residues" evidence="8">
    <location>
        <begin position="286"/>
        <end position="297"/>
    </location>
</feature>
<evidence type="ECO:0000256" key="9">
    <source>
        <dbReference type="SAM" id="Phobius"/>
    </source>
</evidence>
<dbReference type="InterPro" id="IPR014710">
    <property type="entry name" value="RmlC-like_jellyroll"/>
</dbReference>
<keyword evidence="3" id="KW-0633">Potassium transport</keyword>
<keyword evidence="5" id="KW-0813">Transport</keyword>
<evidence type="ECO:0000313" key="12">
    <source>
        <dbReference type="Proteomes" id="UP001151699"/>
    </source>
</evidence>
<feature type="compositionally biased region" description="Low complexity" evidence="8">
    <location>
        <begin position="631"/>
        <end position="644"/>
    </location>
</feature>
<dbReference type="Gene3D" id="1.10.1200.260">
    <property type="match status" value="1"/>
</dbReference>
<accession>A0A9Q0N2Q9</accession>
<evidence type="ECO:0000256" key="2">
    <source>
        <dbReference type="ARBA" id="ARBA00022475"/>
    </source>
</evidence>
<dbReference type="Gene3D" id="2.60.120.10">
    <property type="entry name" value="Jelly Rolls"/>
    <property type="match status" value="1"/>
</dbReference>
<evidence type="ECO:0000256" key="1">
    <source>
        <dbReference type="ARBA" id="ARBA00004651"/>
    </source>
</evidence>
<dbReference type="InterPro" id="IPR013099">
    <property type="entry name" value="K_chnl_dom"/>
</dbReference>
<feature type="compositionally biased region" description="Polar residues" evidence="8">
    <location>
        <begin position="300"/>
        <end position="311"/>
    </location>
</feature>
<keyword evidence="9" id="KW-0812">Transmembrane</keyword>
<dbReference type="PRINTS" id="PR01470">
    <property type="entry name" value="ERGCHANNEL"/>
</dbReference>
<dbReference type="PRINTS" id="PR01463">
    <property type="entry name" value="EAGCHANLFMLY"/>
</dbReference>
<sequence length="755" mass="83195">MHTLAERLKYNNISEITNVEAYVTALYYTFTSLTSVGFGNVSANTSAEKVFTIVMMLIGALMHAVVFGNMPKELKQRMQDYFQTMWSLNHGIDIYEILKEFPEELRGDVSMHLHREILQLPIFESASQGCLKLLSLHIKANFCAPGEYLIHKGDALHYIYYIFNGSMEVMQNEMVVAILGKGDLVGCDISMHLLANSNGQGGNSQHNSGGSQDVVVKSSSDVKALTYCDLKCIHLGGLVDVLRLYPEYQSEFANDIQHDLTFNMREGYEAEAESDIGPSLALPSISEDDENLAEAENENVTSMSPLLSNINRSPLHSSSPRHSKFFNRGKSLAALRERVERQRSINANVLGGSESNSLEGLNLERGESQASKRSVDKLDTQVSSLHQDVAALSAEVRNAIQALQEMTYSTLASQSNLNGRLKPARSIPNFPNEETASRGPTNDSYQMNRCSSHPPEMWGRDVLEENQRTSRDASTGIIDKITSTTQTDGKIDMQFIESFILANPRLVLNLLGIEPAYHIDCDQLTAPPQPSSLMPIPEAISSPDISSPNANQFIYDGASHVWSPKNSNNKNTENCRSTDALLSTSSEDCLKSEENLSIMNMNETVNFSIIKEGSSKSLRNRLSDAGRSDKSSSTNSISSVATTTPKLYDSDGGSRNLQNEASSSDLRRSSWKESSILHGKEIDAESQVDLEALGESCALLCNDVRKNSRSSTTDIHKRNHLAPRTPVNYRFSAGDADKLEKGIKTVASTRSLKDS</sequence>
<keyword evidence="4" id="KW-0631">Potassium channel</keyword>
<feature type="region of interest" description="Disordered" evidence="8">
    <location>
        <begin position="283"/>
        <end position="326"/>
    </location>
</feature>
<dbReference type="GO" id="GO:0034702">
    <property type="term" value="C:monoatomic ion channel complex"/>
    <property type="evidence" value="ECO:0007669"/>
    <property type="project" value="UniProtKB-KW"/>
</dbReference>
<dbReference type="SUPFAM" id="SSF81324">
    <property type="entry name" value="Voltage-gated potassium channels"/>
    <property type="match status" value="1"/>
</dbReference>
<evidence type="ECO:0000256" key="7">
    <source>
        <dbReference type="ARBA" id="ARBA00023303"/>
    </source>
</evidence>
<feature type="compositionally biased region" description="Polar residues" evidence="8">
    <location>
        <begin position="653"/>
        <end position="664"/>
    </location>
</feature>
<feature type="domain" description="Cyclic nucleotide-binding" evidence="10">
    <location>
        <begin position="122"/>
        <end position="186"/>
    </location>
</feature>
<dbReference type="InterPro" id="IPR018490">
    <property type="entry name" value="cNMP-bd_dom_sf"/>
</dbReference>
<dbReference type="PROSITE" id="PS50042">
    <property type="entry name" value="CNMP_BINDING_3"/>
    <property type="match status" value="1"/>
</dbReference>
<evidence type="ECO:0000256" key="3">
    <source>
        <dbReference type="ARBA" id="ARBA00022538"/>
    </source>
</evidence>
<proteinExistence type="predicted"/>
<dbReference type="OrthoDB" id="447251at2759"/>
<dbReference type="InterPro" id="IPR003967">
    <property type="entry name" value="K_chnl_volt-dep_ERG"/>
</dbReference>
<dbReference type="InterPro" id="IPR003938">
    <property type="entry name" value="K_chnl_volt-dep_EAG/ELK/ERG"/>
</dbReference>
<evidence type="ECO:0000256" key="8">
    <source>
        <dbReference type="SAM" id="MobiDB-lite"/>
    </source>
</evidence>
<name>A0A9Q0N2Q9_9DIPT</name>
<dbReference type="InterPro" id="IPR000595">
    <property type="entry name" value="cNMP-bd_dom"/>
</dbReference>
<keyword evidence="7" id="KW-0407">Ion channel</keyword>
<comment type="subcellular location">
    <subcellularLocation>
        <location evidence="1">Cell membrane</location>
        <topology evidence="1">Multi-pass membrane protein</topology>
    </subcellularLocation>
</comment>
<keyword evidence="2" id="KW-1003">Cell membrane</keyword>
<feature type="compositionally biased region" description="Polar residues" evidence="8">
    <location>
        <begin position="432"/>
        <end position="448"/>
    </location>
</feature>
<feature type="region of interest" description="Disordered" evidence="8">
    <location>
        <begin position="346"/>
        <end position="374"/>
    </location>
</feature>
<evidence type="ECO:0000256" key="6">
    <source>
        <dbReference type="ARBA" id="ARBA00022958"/>
    </source>
</evidence>
<feature type="transmembrane region" description="Helical" evidence="9">
    <location>
        <begin position="50"/>
        <end position="68"/>
    </location>
</feature>
<dbReference type="PANTHER" id="PTHR10217:SF637">
    <property type="entry name" value="EAG-LIKE K[+] CHANNEL, ISOFORM A"/>
    <property type="match status" value="1"/>
</dbReference>
<gene>
    <name evidence="11" type="primary">KCNH8_1</name>
    <name evidence="11" type="ORF">Bhyg_06498</name>
</gene>
<dbReference type="FunFam" id="2.60.120.10:FF:000097">
    <property type="entry name" value="Eag-like K[+] channel, isoform B"/>
    <property type="match status" value="1"/>
</dbReference>
<dbReference type="SMART" id="SM00100">
    <property type="entry name" value="cNMP"/>
    <property type="match status" value="1"/>
</dbReference>
<keyword evidence="9" id="KW-1133">Transmembrane helix</keyword>
<dbReference type="Pfam" id="PF07885">
    <property type="entry name" value="Ion_trans_2"/>
    <property type="match status" value="1"/>
</dbReference>
<keyword evidence="12" id="KW-1185">Reference proteome</keyword>
<evidence type="ECO:0000256" key="4">
    <source>
        <dbReference type="ARBA" id="ARBA00022826"/>
    </source>
</evidence>
<dbReference type="GO" id="GO:0042391">
    <property type="term" value="P:regulation of membrane potential"/>
    <property type="evidence" value="ECO:0007669"/>
    <property type="project" value="TreeGrafter"/>
</dbReference>
<comment type="caution">
    <text evidence="11">The sequence shown here is derived from an EMBL/GenBank/DDBJ whole genome shotgun (WGS) entry which is preliminary data.</text>
</comment>
<feature type="non-terminal residue" evidence="11">
    <location>
        <position position="1"/>
    </location>
</feature>
<keyword evidence="6" id="KW-0630">Potassium</keyword>
<dbReference type="GO" id="GO:0005249">
    <property type="term" value="F:voltage-gated potassium channel activity"/>
    <property type="evidence" value="ECO:0007669"/>
    <property type="project" value="InterPro"/>
</dbReference>
<keyword evidence="5" id="KW-0406">Ion transport</keyword>
<protein>
    <submittedName>
        <fullName evidence="11">Potassium voltage-gated channel subfamily H member 8</fullName>
    </submittedName>
</protein>
<dbReference type="SUPFAM" id="SSF51206">
    <property type="entry name" value="cAMP-binding domain-like"/>
    <property type="match status" value="1"/>
</dbReference>
<feature type="region of interest" description="Disordered" evidence="8">
    <location>
        <begin position="620"/>
        <end position="670"/>
    </location>
</feature>
<dbReference type="AlphaFoldDB" id="A0A9Q0N2Q9"/>
<dbReference type="InterPro" id="IPR050818">
    <property type="entry name" value="KCNH_animal-type"/>
</dbReference>
<dbReference type="PANTHER" id="PTHR10217">
    <property type="entry name" value="VOLTAGE AND LIGAND GATED POTASSIUM CHANNEL"/>
    <property type="match status" value="1"/>
</dbReference>
<evidence type="ECO:0000259" key="10">
    <source>
        <dbReference type="PROSITE" id="PS50042"/>
    </source>
</evidence>
<organism evidence="11 12">
    <name type="scientific">Pseudolycoriella hygida</name>
    <dbReference type="NCBI Taxonomy" id="35572"/>
    <lineage>
        <taxon>Eukaryota</taxon>
        <taxon>Metazoa</taxon>
        <taxon>Ecdysozoa</taxon>
        <taxon>Arthropoda</taxon>
        <taxon>Hexapoda</taxon>
        <taxon>Insecta</taxon>
        <taxon>Pterygota</taxon>
        <taxon>Neoptera</taxon>
        <taxon>Endopterygota</taxon>
        <taxon>Diptera</taxon>
        <taxon>Nematocera</taxon>
        <taxon>Sciaroidea</taxon>
        <taxon>Sciaridae</taxon>
        <taxon>Pseudolycoriella</taxon>
    </lineage>
</organism>
<dbReference type="GO" id="GO:0005886">
    <property type="term" value="C:plasma membrane"/>
    <property type="evidence" value="ECO:0007669"/>
    <property type="project" value="UniProtKB-SubCell"/>
</dbReference>
<keyword evidence="9" id="KW-0472">Membrane</keyword>